<dbReference type="AlphaFoldDB" id="A0A4S4B0B6"/>
<name>A0A4S4B0B6_9RHOO</name>
<proteinExistence type="inferred from homology"/>
<organism evidence="4 5">
    <name type="scientific">Pseudothauera nasutitermitis</name>
    <dbReference type="NCBI Taxonomy" id="2565930"/>
    <lineage>
        <taxon>Bacteria</taxon>
        <taxon>Pseudomonadati</taxon>
        <taxon>Pseudomonadota</taxon>
        <taxon>Betaproteobacteria</taxon>
        <taxon>Rhodocyclales</taxon>
        <taxon>Zoogloeaceae</taxon>
        <taxon>Pseudothauera</taxon>
    </lineage>
</organism>
<dbReference type="Pfam" id="PF01266">
    <property type="entry name" value="DAO"/>
    <property type="match status" value="1"/>
</dbReference>
<dbReference type="Gene3D" id="3.50.50.60">
    <property type="entry name" value="FAD/NAD(P)-binding domain"/>
    <property type="match status" value="2"/>
</dbReference>
<dbReference type="Proteomes" id="UP000308430">
    <property type="component" value="Unassembled WGS sequence"/>
</dbReference>
<comment type="similarity">
    <text evidence="1">Belongs to the DadA oxidoreductase family.</text>
</comment>
<dbReference type="GO" id="GO:0005886">
    <property type="term" value="C:plasma membrane"/>
    <property type="evidence" value="ECO:0007669"/>
    <property type="project" value="TreeGrafter"/>
</dbReference>
<dbReference type="RefSeq" id="WP_136348125.1">
    <property type="nucleotide sequence ID" value="NZ_SSOC01000003.1"/>
</dbReference>
<dbReference type="InterPro" id="IPR006076">
    <property type="entry name" value="FAD-dep_OxRdtase"/>
</dbReference>
<dbReference type="NCBIfam" id="NF001933">
    <property type="entry name" value="PRK00711.1"/>
    <property type="match status" value="1"/>
</dbReference>
<keyword evidence="5" id="KW-1185">Reference proteome</keyword>
<feature type="domain" description="FAD dependent oxidoreductase" evidence="3">
    <location>
        <begin position="3"/>
        <end position="403"/>
    </location>
</feature>
<dbReference type="Gene3D" id="3.30.9.10">
    <property type="entry name" value="D-Amino Acid Oxidase, subunit A, domain 2"/>
    <property type="match status" value="1"/>
</dbReference>
<evidence type="ECO:0000256" key="2">
    <source>
        <dbReference type="ARBA" id="ARBA00023002"/>
    </source>
</evidence>
<dbReference type="GO" id="GO:0008718">
    <property type="term" value="F:D-amino-acid dehydrogenase activity"/>
    <property type="evidence" value="ECO:0007669"/>
    <property type="project" value="TreeGrafter"/>
</dbReference>
<evidence type="ECO:0000313" key="4">
    <source>
        <dbReference type="EMBL" id="THF65919.1"/>
    </source>
</evidence>
<dbReference type="GO" id="GO:0055130">
    <property type="term" value="P:D-alanine catabolic process"/>
    <property type="evidence" value="ECO:0007669"/>
    <property type="project" value="TreeGrafter"/>
</dbReference>
<keyword evidence="2" id="KW-0560">Oxidoreductase</keyword>
<dbReference type="PANTHER" id="PTHR13847">
    <property type="entry name" value="SARCOSINE DEHYDROGENASE-RELATED"/>
    <property type="match status" value="1"/>
</dbReference>
<gene>
    <name evidence="4" type="ORF">E6C76_10315</name>
</gene>
<evidence type="ECO:0000259" key="3">
    <source>
        <dbReference type="Pfam" id="PF01266"/>
    </source>
</evidence>
<dbReference type="SUPFAM" id="SSF54373">
    <property type="entry name" value="FAD-linked reductases, C-terminal domain"/>
    <property type="match status" value="1"/>
</dbReference>
<dbReference type="InterPro" id="IPR036188">
    <property type="entry name" value="FAD/NAD-bd_sf"/>
</dbReference>
<dbReference type="GO" id="GO:0005737">
    <property type="term" value="C:cytoplasm"/>
    <property type="evidence" value="ECO:0007669"/>
    <property type="project" value="TreeGrafter"/>
</dbReference>
<protein>
    <submittedName>
        <fullName evidence="4">D-amino acid dehydrogenase</fullName>
    </submittedName>
</protein>
<accession>A0A4S4B0B6</accession>
<comment type="caution">
    <text evidence="4">The sequence shown here is derived from an EMBL/GenBank/DDBJ whole genome shotgun (WGS) entry which is preliminary data.</text>
</comment>
<evidence type="ECO:0000313" key="5">
    <source>
        <dbReference type="Proteomes" id="UP000308430"/>
    </source>
</evidence>
<sequence length="419" mass="45395">MHVLVLGAGVTGVTTAWYLRKAGFDVSVVDRQPEAGLETSYANGGQISVSHPEPWANPAAPFIALRWLGRSDGPLLFRPRRDPAQWRWALAFLRECLPARSRRNTEAIANLAVYSAAQLRGLREELGLGYEFLGRGILHLFFDEREFRKADERVALLAQHGIRARVCSRAEMLALEPALGTMAAELAGGIHAPDDESGDAFRFTQALAQKCREAGVRFYYHTRILRLAHTGGLIDGIEVQDEAGRSGRLSAGAYVVCLGSYSPALVAPLGERLPIYPVKGYSITVPVADPARAPSVSLTDESARIVCSRLGNRLRIAGTAELNGFDTSVDPQRGQNILRWLERRLPGAAQPEKASLWAGLRPATPGNVPIIGKSGCVNLWYNTGHGTLGWTLACGSAAALASLMGGQRPEPRFPFAGRR</sequence>
<dbReference type="EMBL" id="SSOC01000003">
    <property type="protein sequence ID" value="THF65919.1"/>
    <property type="molecule type" value="Genomic_DNA"/>
</dbReference>
<reference evidence="4 5" key="1">
    <citation type="submission" date="2019-04" db="EMBL/GenBank/DDBJ databases">
        <title>Azoarcus nasutitermitis sp. nov. isolated from termite nest.</title>
        <authorList>
            <person name="Lin S.-Y."/>
            <person name="Hameed A."/>
            <person name="Hsu Y.-H."/>
            <person name="Young C.-C."/>
        </authorList>
    </citation>
    <scope>NUCLEOTIDE SEQUENCE [LARGE SCALE GENOMIC DNA]</scope>
    <source>
        <strain evidence="4 5">CC-YHH838</strain>
    </source>
</reference>
<dbReference type="PANTHER" id="PTHR13847:SF280">
    <property type="entry name" value="D-AMINO ACID DEHYDROGENASE"/>
    <property type="match status" value="1"/>
</dbReference>
<dbReference type="OrthoDB" id="18526at2"/>
<evidence type="ECO:0000256" key="1">
    <source>
        <dbReference type="ARBA" id="ARBA00009410"/>
    </source>
</evidence>
<dbReference type="SUPFAM" id="SSF51905">
    <property type="entry name" value="FAD/NAD(P)-binding domain"/>
    <property type="match status" value="1"/>
</dbReference>